<name>A0A846MYA4_9PROT</name>
<dbReference type="GO" id="GO:0016787">
    <property type="term" value="F:hydrolase activity"/>
    <property type="evidence" value="ECO:0007669"/>
    <property type="project" value="UniProtKB-KW"/>
</dbReference>
<dbReference type="InterPro" id="IPR007709">
    <property type="entry name" value="N-FG_amidohydro"/>
</dbReference>
<dbReference type="Proteomes" id="UP000570514">
    <property type="component" value="Unassembled WGS sequence"/>
</dbReference>
<accession>A0A846MYA4</accession>
<organism evidence="1 2">
    <name type="scientific">Rhizomicrobium palustre</name>
    <dbReference type="NCBI Taxonomy" id="189966"/>
    <lineage>
        <taxon>Bacteria</taxon>
        <taxon>Pseudomonadati</taxon>
        <taxon>Pseudomonadota</taxon>
        <taxon>Alphaproteobacteria</taxon>
        <taxon>Micropepsales</taxon>
        <taxon>Micropepsaceae</taxon>
        <taxon>Rhizomicrobium</taxon>
    </lineage>
</organism>
<keyword evidence="1" id="KW-0378">Hydrolase</keyword>
<evidence type="ECO:0000313" key="2">
    <source>
        <dbReference type="Proteomes" id="UP000570514"/>
    </source>
</evidence>
<dbReference type="Pfam" id="PF05013">
    <property type="entry name" value="FGase"/>
    <property type="match status" value="1"/>
</dbReference>
<dbReference type="SUPFAM" id="SSF53187">
    <property type="entry name" value="Zn-dependent exopeptidases"/>
    <property type="match status" value="1"/>
</dbReference>
<dbReference type="Gene3D" id="3.40.630.40">
    <property type="entry name" value="Zn-dependent exopeptidases"/>
    <property type="match status" value="1"/>
</dbReference>
<dbReference type="EMBL" id="JAASRM010000001">
    <property type="protein sequence ID" value="NIK88598.1"/>
    <property type="molecule type" value="Genomic_DNA"/>
</dbReference>
<dbReference type="AlphaFoldDB" id="A0A846MYA4"/>
<sequence length="165" mass="18086">MKLSDGSVIPGNRHADDAEIDRRIAQFHAPYHTAIAAMVARLRDAGRVPILISLHSFTPVWKTTPRPWEIGVLWDRDGRLAQPLMNRLAGAGFVVGDNEPYSGALENDTLNRHGTKNGLPHVLIEIRQDLIGTEPAAQAMAERLAPILEAALADMGQMSRKTTHS</sequence>
<proteinExistence type="predicted"/>
<reference evidence="1 2" key="1">
    <citation type="submission" date="2020-03" db="EMBL/GenBank/DDBJ databases">
        <title>Genomic Encyclopedia of Type Strains, Phase IV (KMG-IV): sequencing the most valuable type-strain genomes for metagenomic binning, comparative biology and taxonomic classification.</title>
        <authorList>
            <person name="Goeker M."/>
        </authorList>
    </citation>
    <scope>NUCLEOTIDE SEQUENCE [LARGE SCALE GENOMIC DNA]</scope>
    <source>
        <strain evidence="1 2">DSM 19867</strain>
    </source>
</reference>
<comment type="caution">
    <text evidence="1">The sequence shown here is derived from an EMBL/GenBank/DDBJ whole genome shotgun (WGS) entry which is preliminary data.</text>
</comment>
<protein>
    <submittedName>
        <fullName evidence="1">Putative N-formylglutamate amidohydrolase</fullName>
    </submittedName>
</protein>
<evidence type="ECO:0000313" key="1">
    <source>
        <dbReference type="EMBL" id="NIK88598.1"/>
    </source>
</evidence>
<gene>
    <name evidence="1" type="ORF">FHS83_001916</name>
</gene>
<keyword evidence="2" id="KW-1185">Reference proteome</keyword>